<evidence type="ECO:0000313" key="2">
    <source>
        <dbReference type="Proteomes" id="UP000501040"/>
    </source>
</evidence>
<dbReference type="RefSeq" id="YP_010772751.1">
    <property type="nucleotide sequence ID" value="NC_074654.1"/>
</dbReference>
<proteinExistence type="predicted"/>
<accession>A0A6G8J3B4</accession>
<sequence>MSRSVHRLTWGIAVVLAIAGLLGYISPANAALLGLLVAGAGELFEE</sequence>
<dbReference type="GeneID" id="80402476"/>
<dbReference type="KEGG" id="vg:80402476"/>
<keyword evidence="2" id="KW-1185">Reference proteome</keyword>
<dbReference type="Proteomes" id="UP000501040">
    <property type="component" value="Genome"/>
</dbReference>
<protein>
    <submittedName>
        <fullName evidence="1">Uncharacterized protein</fullName>
    </submittedName>
</protein>
<dbReference type="EMBL" id="MT047590">
    <property type="protein sequence ID" value="QIM61630.1"/>
    <property type="molecule type" value="Genomic_DNA"/>
</dbReference>
<reference evidence="1 2" key="1">
    <citation type="submission" date="2020-02" db="EMBL/GenBank/DDBJ databases">
        <title>TSPV1: a spherical archaeal virus with filaments.</title>
        <authorList>
            <person name="Hartman R."/>
            <person name="Young M."/>
            <person name="Biewenga L."/>
            <person name="Munson-McGee J."/>
            <person name="Refai M."/>
            <person name="Boyd E."/>
            <person name="Bothner B."/>
            <person name="Lawrence C.M."/>
        </authorList>
    </citation>
    <scope>NUCLEOTIDE SEQUENCE [LARGE SCALE GENOMIC DNA]</scope>
    <source>
        <strain evidence="1 2">CP001</strain>
    </source>
</reference>
<name>A0A6G8J3B4_9VIRU</name>
<evidence type="ECO:0000313" key="1">
    <source>
        <dbReference type="EMBL" id="QIM61630.1"/>
    </source>
</evidence>
<organism evidence="1 2">
    <name type="scientific">Thermoproteus spherical piliferous virus 1</name>
    <dbReference type="NCBI Taxonomy" id="2713157"/>
    <lineage>
        <taxon>Viruses</taxon>
        <taxon>Viruses incertae sedis</taxon>
        <taxon>Globuloviridae</taxon>
        <taxon>Alphaglobulovirus</taxon>
        <taxon>Alphaglobulovirus sileriense</taxon>
    </lineage>
</organism>